<feature type="region of interest" description="Disordered" evidence="1">
    <location>
        <begin position="199"/>
        <end position="230"/>
    </location>
</feature>
<dbReference type="KEGG" id="mpp:MICPUCDRAFT_59042"/>
<dbReference type="Gene3D" id="1.25.10.10">
    <property type="entry name" value="Leucine-rich Repeat Variant"/>
    <property type="match status" value="1"/>
</dbReference>
<dbReference type="RefSeq" id="XP_003059602.1">
    <property type="nucleotide sequence ID" value="XM_003059556.1"/>
</dbReference>
<evidence type="ECO:0000256" key="1">
    <source>
        <dbReference type="SAM" id="MobiDB-lite"/>
    </source>
</evidence>
<sequence length="260" mass="26940">MDDYPQSFGFDAGDIGREREDSGAGASASAAAATTYVAESDDVALMTVERDQFAAAVLGGATTAALRDFFGDDDDDDDDDDGDGSSSGAHRRRIDARRRRSSVGGGGSNPRRFESAEAAANRDADKRTPQSALVSAGVVDATLHSAMGNHPTHRGIQLASLRVLRRVASPPCGETTRREMGALGALDRVAATARVFGFDAGAGGGGETEEGEKGGGGGGDDDDDDAKVRKEAARAMRALVEGCEQNMRHALSLGCGDMVW</sequence>
<dbReference type="AlphaFoldDB" id="C1MV39"/>
<feature type="compositionally biased region" description="Basic and acidic residues" evidence="1">
    <location>
        <begin position="111"/>
        <end position="128"/>
    </location>
</feature>
<feature type="region of interest" description="Disordered" evidence="1">
    <location>
        <begin position="75"/>
        <end position="130"/>
    </location>
</feature>
<dbReference type="EMBL" id="GG663740">
    <property type="protein sequence ID" value="EEH56734.1"/>
    <property type="molecule type" value="Genomic_DNA"/>
</dbReference>
<evidence type="ECO:0000313" key="2">
    <source>
        <dbReference type="EMBL" id="EEH56734.1"/>
    </source>
</evidence>
<organism evidence="3">
    <name type="scientific">Micromonas pusilla (strain CCMP1545)</name>
    <name type="common">Picoplanktonic green alga</name>
    <dbReference type="NCBI Taxonomy" id="564608"/>
    <lineage>
        <taxon>Eukaryota</taxon>
        <taxon>Viridiplantae</taxon>
        <taxon>Chlorophyta</taxon>
        <taxon>Mamiellophyceae</taxon>
        <taxon>Mamiellales</taxon>
        <taxon>Mamiellaceae</taxon>
        <taxon>Micromonas</taxon>
    </lineage>
</organism>
<feature type="compositionally biased region" description="Low complexity" evidence="1">
    <location>
        <begin position="23"/>
        <end position="33"/>
    </location>
</feature>
<feature type="compositionally biased region" description="Basic residues" evidence="1">
    <location>
        <begin position="89"/>
        <end position="101"/>
    </location>
</feature>
<gene>
    <name evidence="2" type="ORF">MICPUCDRAFT_59042</name>
</gene>
<accession>C1MV39</accession>
<dbReference type="Proteomes" id="UP000001876">
    <property type="component" value="Unassembled WGS sequence"/>
</dbReference>
<evidence type="ECO:0000313" key="3">
    <source>
        <dbReference type="Proteomes" id="UP000001876"/>
    </source>
</evidence>
<reference evidence="2 3" key="1">
    <citation type="journal article" date="2009" name="Science">
        <title>Green evolution and dynamic adaptations revealed by genomes of the marine picoeukaryotes Micromonas.</title>
        <authorList>
            <person name="Worden A.Z."/>
            <person name="Lee J.H."/>
            <person name="Mock T."/>
            <person name="Rouze P."/>
            <person name="Simmons M.P."/>
            <person name="Aerts A.L."/>
            <person name="Allen A.E."/>
            <person name="Cuvelier M.L."/>
            <person name="Derelle E."/>
            <person name="Everett M.V."/>
            <person name="Foulon E."/>
            <person name="Grimwood J."/>
            <person name="Gundlach H."/>
            <person name="Henrissat B."/>
            <person name="Napoli C."/>
            <person name="McDonald S.M."/>
            <person name="Parker M.S."/>
            <person name="Rombauts S."/>
            <person name="Salamov A."/>
            <person name="Von Dassow P."/>
            <person name="Badger J.H."/>
            <person name="Coutinho P.M."/>
            <person name="Demir E."/>
            <person name="Dubchak I."/>
            <person name="Gentemann C."/>
            <person name="Eikrem W."/>
            <person name="Gready J.E."/>
            <person name="John U."/>
            <person name="Lanier W."/>
            <person name="Lindquist E.A."/>
            <person name="Lucas S."/>
            <person name="Mayer K.F."/>
            <person name="Moreau H."/>
            <person name="Not F."/>
            <person name="Otillar R."/>
            <person name="Panaud O."/>
            <person name="Pangilinan J."/>
            <person name="Paulsen I."/>
            <person name="Piegu B."/>
            <person name="Poliakov A."/>
            <person name="Robbens S."/>
            <person name="Schmutz J."/>
            <person name="Toulza E."/>
            <person name="Wyss T."/>
            <person name="Zelensky A."/>
            <person name="Zhou K."/>
            <person name="Armbrust E.V."/>
            <person name="Bhattacharya D."/>
            <person name="Goodenough U.W."/>
            <person name="Van de Peer Y."/>
            <person name="Grigoriev I.V."/>
        </authorList>
    </citation>
    <scope>NUCLEOTIDE SEQUENCE [LARGE SCALE GENOMIC DNA]</scope>
    <source>
        <strain evidence="2 3">CCMP1545</strain>
    </source>
</reference>
<dbReference type="GeneID" id="9684746"/>
<dbReference type="InterPro" id="IPR011989">
    <property type="entry name" value="ARM-like"/>
</dbReference>
<feature type="region of interest" description="Disordered" evidence="1">
    <location>
        <begin position="1"/>
        <end position="33"/>
    </location>
</feature>
<name>C1MV39_MICPC</name>
<proteinExistence type="predicted"/>
<protein>
    <submittedName>
        <fullName evidence="2">Predicted protein</fullName>
    </submittedName>
</protein>
<keyword evidence="3" id="KW-1185">Reference proteome</keyword>